<dbReference type="PANTHER" id="PTHR12968:SF4">
    <property type="entry name" value="TECTONIC-LIKE COMPLEX MEMBER MKS1"/>
    <property type="match status" value="1"/>
</dbReference>
<dbReference type="PANTHER" id="PTHR12968">
    <property type="entry name" value="B9 DOMAIN-CONTAINING"/>
    <property type="match status" value="1"/>
</dbReference>
<keyword evidence="7" id="KW-1185">Reference proteome</keyword>
<dbReference type="PROSITE" id="PS51381">
    <property type="entry name" value="C2_B9"/>
    <property type="match status" value="1"/>
</dbReference>
<keyword evidence="2" id="KW-0963">Cytoplasm</keyword>
<dbReference type="GO" id="GO:0036038">
    <property type="term" value="C:MKS complex"/>
    <property type="evidence" value="ECO:0007669"/>
    <property type="project" value="TreeGrafter"/>
</dbReference>
<dbReference type="Proteomes" id="UP000691718">
    <property type="component" value="Unassembled WGS sequence"/>
</dbReference>
<dbReference type="InterPro" id="IPR010796">
    <property type="entry name" value="C2_B9-type_dom"/>
</dbReference>
<sequence length="507" mass="58767">MYDFDRNNKRTVIYWLKQPMTDLKIKIKFKPQSSIISLPKYEDFVTTSNKVDLEKIETEKIEEYDFEWQEKVFSAWEINHYKDSHNCISNADLCYNDMLKSRHYEPQKVFTYINEDNYLPSPFNWKKKVNKSFFNVTSCLEKLNLEERIGSVLRDSSSMHHLFRSDENITSEKEQWIGMHVVLDDSLYTNDSQLLVKREYVLLSLHYNAIDNYLIATPDANDLTVNPYDVVTETGLSDYQYGVEIIFEELESDEELVTLLKNLYKKWEHKHKRLLNFVPPPWGSAKVYVTFEILSATDFDLDNIYIEYEIKIPEEVKCESSLRGRTHVSKSINIEDSSHWNYGHTIELELEISIDIDAPPLQMFFEAISTDWWGRHRTEGYCYLPLLLSSGYNTKRLSCIRPEEMNKVEADSRRFFVGGCHLIKDLEVLSKPQLQSADFTYTGTGYIDVRWSTIKQAHTIGGQDLPAPADSSSASALLQGAEAVLRQYSQARAKLAAATKDLAEGDG</sequence>
<dbReference type="GO" id="GO:0060271">
    <property type="term" value="P:cilium assembly"/>
    <property type="evidence" value="ECO:0007669"/>
    <property type="project" value="TreeGrafter"/>
</dbReference>
<dbReference type="OrthoDB" id="10263520at2759"/>
<gene>
    <name evidence="6" type="ORF">PAPOLLO_LOCUS23778</name>
</gene>
<name>A0A8S3XXP6_PARAO</name>
<evidence type="ECO:0000256" key="3">
    <source>
        <dbReference type="ARBA" id="ARBA00022794"/>
    </source>
</evidence>
<evidence type="ECO:0000313" key="6">
    <source>
        <dbReference type="EMBL" id="CAG5047126.1"/>
    </source>
</evidence>
<keyword evidence="4" id="KW-0206">Cytoskeleton</keyword>
<evidence type="ECO:0000313" key="7">
    <source>
        <dbReference type="Proteomes" id="UP000691718"/>
    </source>
</evidence>
<comment type="subcellular location">
    <subcellularLocation>
        <location evidence="1">Cytoplasm</location>
        <location evidence="1">Cytoskeleton</location>
        <location evidence="1">Cilium basal body</location>
    </subcellularLocation>
</comment>
<evidence type="ECO:0000256" key="4">
    <source>
        <dbReference type="ARBA" id="ARBA00023212"/>
    </source>
</evidence>
<organism evidence="6 7">
    <name type="scientific">Parnassius apollo</name>
    <name type="common">Apollo butterfly</name>
    <name type="synonym">Papilio apollo</name>
    <dbReference type="NCBI Taxonomy" id="110799"/>
    <lineage>
        <taxon>Eukaryota</taxon>
        <taxon>Metazoa</taxon>
        <taxon>Ecdysozoa</taxon>
        <taxon>Arthropoda</taxon>
        <taxon>Hexapoda</taxon>
        <taxon>Insecta</taxon>
        <taxon>Pterygota</taxon>
        <taxon>Neoptera</taxon>
        <taxon>Endopterygota</taxon>
        <taxon>Lepidoptera</taxon>
        <taxon>Glossata</taxon>
        <taxon>Ditrysia</taxon>
        <taxon>Papilionoidea</taxon>
        <taxon>Papilionidae</taxon>
        <taxon>Parnassiinae</taxon>
        <taxon>Parnassini</taxon>
        <taxon>Parnassius</taxon>
        <taxon>Parnassius</taxon>
    </lineage>
</organism>
<evidence type="ECO:0000256" key="5">
    <source>
        <dbReference type="ARBA" id="ARBA00023273"/>
    </source>
</evidence>
<comment type="caution">
    <text evidence="6">The sequence shown here is derived from an EMBL/GenBank/DDBJ whole genome shotgun (WGS) entry which is preliminary data.</text>
</comment>
<dbReference type="EMBL" id="CAJQZP010001449">
    <property type="protein sequence ID" value="CAG5047126.1"/>
    <property type="molecule type" value="Genomic_DNA"/>
</dbReference>
<dbReference type="AlphaFoldDB" id="A0A8S3XXP6"/>
<accession>A0A8S3XXP6</accession>
<dbReference type="Pfam" id="PF07162">
    <property type="entry name" value="B9-C2"/>
    <property type="match status" value="1"/>
</dbReference>
<protein>
    <submittedName>
        <fullName evidence="6">(apollo) hypothetical protein</fullName>
    </submittedName>
</protein>
<keyword evidence="5" id="KW-0966">Cell projection</keyword>
<keyword evidence="3" id="KW-0970">Cilium biogenesis/degradation</keyword>
<evidence type="ECO:0000256" key="2">
    <source>
        <dbReference type="ARBA" id="ARBA00022490"/>
    </source>
</evidence>
<reference evidence="6" key="1">
    <citation type="submission" date="2021-04" db="EMBL/GenBank/DDBJ databases">
        <authorList>
            <person name="Tunstrom K."/>
        </authorList>
    </citation>
    <scope>NUCLEOTIDE SEQUENCE</scope>
</reference>
<evidence type="ECO:0000256" key="1">
    <source>
        <dbReference type="ARBA" id="ARBA00004120"/>
    </source>
</evidence>
<proteinExistence type="predicted"/>